<evidence type="ECO:0000256" key="2">
    <source>
        <dbReference type="ARBA" id="ARBA00006648"/>
    </source>
</evidence>
<comment type="subcellular location">
    <subcellularLocation>
        <location evidence="1">Secreted</location>
    </subcellularLocation>
</comment>
<feature type="signal peptide" evidence="7">
    <location>
        <begin position="1"/>
        <end position="18"/>
    </location>
</feature>
<dbReference type="GO" id="GO:0008289">
    <property type="term" value="F:lipid binding"/>
    <property type="evidence" value="ECO:0007669"/>
    <property type="project" value="UniProtKB-KW"/>
</dbReference>
<reference evidence="9" key="1">
    <citation type="submission" date="2016-11" db="UniProtKB">
        <authorList>
            <consortium name="WormBaseParasite"/>
        </authorList>
    </citation>
    <scope>IDENTIFICATION</scope>
</reference>
<evidence type="ECO:0000256" key="3">
    <source>
        <dbReference type="ARBA" id="ARBA00022525"/>
    </source>
</evidence>
<keyword evidence="6" id="KW-0446">Lipid-binding</keyword>
<dbReference type="AlphaFoldDB" id="A0A1I7Z634"/>
<accession>A0A1I7Z634</accession>
<evidence type="ECO:0000313" key="9">
    <source>
        <dbReference type="WBParaSite" id="L893_g2296.t1"/>
    </source>
</evidence>
<proteinExistence type="inferred from homology"/>
<dbReference type="Gene3D" id="1.20.120.1100">
    <property type="match status" value="1"/>
</dbReference>
<comment type="similarity">
    <text evidence="2">Belongs to the fatty-acid and retinol-binding protein (FARBP) family.</text>
</comment>
<dbReference type="Proteomes" id="UP000095287">
    <property type="component" value="Unplaced"/>
</dbReference>
<protein>
    <submittedName>
        <fullName evidence="9">DUF148 domain-containing protein</fullName>
    </submittedName>
</protein>
<dbReference type="InterPro" id="IPR008632">
    <property type="entry name" value="Gp-FAR-1"/>
</dbReference>
<dbReference type="WBParaSite" id="L893_g2296.t1">
    <property type="protein sequence ID" value="L893_g2296.t1"/>
    <property type="gene ID" value="L893_g2296"/>
</dbReference>
<dbReference type="GO" id="GO:0005576">
    <property type="term" value="C:extracellular region"/>
    <property type="evidence" value="ECO:0007669"/>
    <property type="project" value="UniProtKB-SubCell"/>
</dbReference>
<evidence type="ECO:0000256" key="7">
    <source>
        <dbReference type="SAM" id="SignalP"/>
    </source>
</evidence>
<keyword evidence="8" id="KW-1185">Reference proteome</keyword>
<keyword evidence="3" id="KW-0964">Secreted</keyword>
<evidence type="ECO:0000256" key="1">
    <source>
        <dbReference type="ARBA" id="ARBA00004613"/>
    </source>
</evidence>
<keyword evidence="4 7" id="KW-0732">Signal</keyword>
<evidence type="ECO:0000256" key="4">
    <source>
        <dbReference type="ARBA" id="ARBA00022729"/>
    </source>
</evidence>
<evidence type="ECO:0000256" key="6">
    <source>
        <dbReference type="ARBA" id="ARBA00023121"/>
    </source>
</evidence>
<name>A0A1I7Z634_9BILA</name>
<dbReference type="Pfam" id="PF05823">
    <property type="entry name" value="Gp-FAR-1"/>
    <property type="match status" value="1"/>
</dbReference>
<organism evidence="8 9">
    <name type="scientific">Steinernema glaseri</name>
    <dbReference type="NCBI Taxonomy" id="37863"/>
    <lineage>
        <taxon>Eukaryota</taxon>
        <taxon>Metazoa</taxon>
        <taxon>Ecdysozoa</taxon>
        <taxon>Nematoda</taxon>
        <taxon>Chromadorea</taxon>
        <taxon>Rhabditida</taxon>
        <taxon>Tylenchina</taxon>
        <taxon>Panagrolaimomorpha</taxon>
        <taxon>Strongyloidoidea</taxon>
        <taxon>Steinernematidae</taxon>
        <taxon>Steinernema</taxon>
    </lineage>
</organism>
<evidence type="ECO:0000313" key="8">
    <source>
        <dbReference type="Proteomes" id="UP000095287"/>
    </source>
</evidence>
<evidence type="ECO:0000256" key="5">
    <source>
        <dbReference type="ARBA" id="ARBA00023054"/>
    </source>
</evidence>
<sequence>MFVLSSFLLVLTVSNAAGLQVPNSGEDKELYDSLPKVFQEFYSKLNESDLDLLESMSADLKGKTAEEMFKTAEEMFKVIKPKSESLAKNVRDFSKKFFADVDKMSNEAKDFMKEIFESFTGISENEDDETDEDFIRMSQNLSKDAKKEIMKAFPSMKTFFDENGNAKQ</sequence>
<keyword evidence="5" id="KW-0175">Coiled coil</keyword>
<feature type="chain" id="PRO_5009313052" evidence="7">
    <location>
        <begin position="19"/>
        <end position="168"/>
    </location>
</feature>